<evidence type="ECO:0000313" key="2">
    <source>
        <dbReference type="EMBL" id="WWR45749.1"/>
    </source>
</evidence>
<keyword evidence="1" id="KW-1133">Transmembrane helix</keyword>
<dbReference type="Proteomes" id="UP001364156">
    <property type="component" value="Chromosome"/>
</dbReference>
<keyword evidence="3" id="KW-1185">Reference proteome</keyword>
<dbReference type="Gene3D" id="1.10.3730.20">
    <property type="match status" value="1"/>
</dbReference>
<accession>A0ABZ2HHR4</accession>
<keyword evidence="1" id="KW-0472">Membrane</keyword>
<organism evidence="2 3">
    <name type="scientific">Roseovarius phycicola</name>
    <dbReference type="NCBI Taxonomy" id="3080976"/>
    <lineage>
        <taxon>Bacteria</taxon>
        <taxon>Pseudomonadati</taxon>
        <taxon>Pseudomonadota</taxon>
        <taxon>Alphaproteobacteria</taxon>
        <taxon>Rhodobacterales</taxon>
        <taxon>Roseobacteraceae</taxon>
        <taxon>Roseovarius</taxon>
    </lineage>
</organism>
<evidence type="ECO:0000256" key="1">
    <source>
        <dbReference type="SAM" id="Phobius"/>
    </source>
</evidence>
<evidence type="ECO:0000313" key="3">
    <source>
        <dbReference type="Proteomes" id="UP001364156"/>
    </source>
</evidence>
<protein>
    <submittedName>
        <fullName evidence="2">5-aminolevulinate synthase</fullName>
    </submittedName>
</protein>
<dbReference type="EMBL" id="CP146069">
    <property type="protein sequence ID" value="WWR45749.1"/>
    <property type="molecule type" value="Genomic_DNA"/>
</dbReference>
<reference evidence="2 3" key="1">
    <citation type="submission" date="2023-10" db="EMBL/GenBank/DDBJ databases">
        <title>Roseovarius strain S88 nov., isolated from a marine algae.</title>
        <authorList>
            <person name="Lee M.W."/>
            <person name="Lee J.K."/>
            <person name="Kim J.M."/>
            <person name="Choi D.G."/>
            <person name="Baek J.H."/>
            <person name="Bayburt H."/>
            <person name="Jung J.J."/>
            <person name="Han D.M."/>
            <person name="Jeon C.O."/>
        </authorList>
    </citation>
    <scope>NUCLEOTIDE SEQUENCE [LARGE SCALE GENOMIC DNA]</scope>
    <source>
        <strain evidence="2 3">S88</strain>
    </source>
</reference>
<dbReference type="SUPFAM" id="SSF103481">
    <property type="entry name" value="Multidrug resistance efflux transporter EmrE"/>
    <property type="match status" value="1"/>
</dbReference>
<gene>
    <name evidence="2" type="ORF">RZ517_13255</name>
</gene>
<dbReference type="InterPro" id="IPR037185">
    <property type="entry name" value="EmrE-like"/>
</dbReference>
<feature type="transmembrane region" description="Helical" evidence="1">
    <location>
        <begin position="32"/>
        <end position="55"/>
    </location>
</feature>
<name>A0ABZ2HHR4_9RHOB</name>
<dbReference type="RefSeq" id="WP_338548662.1">
    <property type="nucleotide sequence ID" value="NZ_CP146069.1"/>
</dbReference>
<proteinExistence type="predicted"/>
<feature type="transmembrane region" description="Helical" evidence="1">
    <location>
        <begin position="62"/>
        <end position="81"/>
    </location>
</feature>
<keyword evidence="1" id="KW-0812">Transmembrane</keyword>
<sequence length="107" mass="11136">MEVIETRLLGLAVIAALGYAVATIGMKMASGHWTLAALMFIVLGFVAATQVEIILMREISLGALYLIIIGIETLVVLTYAFAIGEGLSGRDAMGGAFVLAGLAVISH</sequence>